<organism evidence="7 8">
    <name type="scientific">Puia dinghuensis</name>
    <dbReference type="NCBI Taxonomy" id="1792502"/>
    <lineage>
        <taxon>Bacteria</taxon>
        <taxon>Pseudomonadati</taxon>
        <taxon>Bacteroidota</taxon>
        <taxon>Chitinophagia</taxon>
        <taxon>Chitinophagales</taxon>
        <taxon>Chitinophagaceae</taxon>
        <taxon>Puia</taxon>
    </lineage>
</organism>
<feature type="region of interest" description="Disordered" evidence="5">
    <location>
        <begin position="21"/>
        <end position="41"/>
    </location>
</feature>
<evidence type="ECO:0000313" key="8">
    <source>
        <dbReference type="Proteomes" id="UP000607559"/>
    </source>
</evidence>
<keyword evidence="1 3" id="KW-0456">Lyase</keyword>
<dbReference type="SUPFAM" id="SSF50685">
    <property type="entry name" value="Barwin-like endoglucanases"/>
    <property type="match status" value="1"/>
</dbReference>
<dbReference type="GO" id="GO:0071555">
    <property type="term" value="P:cell wall organization"/>
    <property type="evidence" value="ECO:0007669"/>
    <property type="project" value="UniProtKB-KW"/>
</dbReference>
<dbReference type="GO" id="GO:0009279">
    <property type="term" value="C:cell outer membrane"/>
    <property type="evidence" value="ECO:0007669"/>
    <property type="project" value="TreeGrafter"/>
</dbReference>
<proteinExistence type="inferred from homology"/>
<evidence type="ECO:0000256" key="5">
    <source>
        <dbReference type="SAM" id="MobiDB-lite"/>
    </source>
</evidence>
<gene>
    <name evidence="3" type="primary">rlpA</name>
    <name evidence="7" type="ORF">GCM10011511_13520</name>
</gene>
<evidence type="ECO:0000259" key="6">
    <source>
        <dbReference type="Pfam" id="PF03330"/>
    </source>
</evidence>
<reference evidence="7" key="2">
    <citation type="submission" date="2020-09" db="EMBL/GenBank/DDBJ databases">
        <authorList>
            <person name="Sun Q."/>
            <person name="Zhou Y."/>
        </authorList>
    </citation>
    <scope>NUCLEOTIDE SEQUENCE</scope>
    <source>
        <strain evidence="7">CGMCC 1.15448</strain>
    </source>
</reference>
<dbReference type="EMBL" id="BMJC01000001">
    <property type="protein sequence ID" value="GGA91464.1"/>
    <property type="molecule type" value="Genomic_DNA"/>
</dbReference>
<dbReference type="Gene3D" id="2.40.40.10">
    <property type="entry name" value="RlpA-like domain"/>
    <property type="match status" value="1"/>
</dbReference>
<dbReference type="InterPro" id="IPR009009">
    <property type="entry name" value="RlpA-like_DPBB"/>
</dbReference>
<dbReference type="GO" id="GO:0000270">
    <property type="term" value="P:peptidoglycan metabolic process"/>
    <property type="evidence" value="ECO:0007669"/>
    <property type="project" value="UniProtKB-UniRule"/>
</dbReference>
<dbReference type="CDD" id="cd22268">
    <property type="entry name" value="DPBB_RlpA-like"/>
    <property type="match status" value="1"/>
</dbReference>
<dbReference type="RefSeq" id="WP_188929806.1">
    <property type="nucleotide sequence ID" value="NZ_BMJC01000001.1"/>
</dbReference>
<dbReference type="InterPro" id="IPR034718">
    <property type="entry name" value="RlpA"/>
</dbReference>
<keyword evidence="8" id="KW-1185">Reference proteome</keyword>
<evidence type="ECO:0000313" key="7">
    <source>
        <dbReference type="EMBL" id="GGA91464.1"/>
    </source>
</evidence>
<dbReference type="HAMAP" id="MF_02071">
    <property type="entry name" value="RlpA"/>
    <property type="match status" value="1"/>
</dbReference>
<dbReference type="PANTHER" id="PTHR34183">
    <property type="entry name" value="ENDOLYTIC PEPTIDOGLYCAN TRANSGLYCOSYLASE RLPA"/>
    <property type="match status" value="1"/>
</dbReference>
<dbReference type="EC" id="4.2.2.-" evidence="3"/>
<name>A0A8J2UB78_9BACT</name>
<feature type="compositionally biased region" description="Basic and acidic residues" evidence="5">
    <location>
        <begin position="21"/>
        <end position="34"/>
    </location>
</feature>
<reference evidence="7" key="1">
    <citation type="journal article" date="2014" name="Int. J. Syst. Evol. Microbiol.">
        <title>Complete genome sequence of Corynebacterium casei LMG S-19264T (=DSM 44701T), isolated from a smear-ripened cheese.</title>
        <authorList>
            <consortium name="US DOE Joint Genome Institute (JGI-PGF)"/>
            <person name="Walter F."/>
            <person name="Albersmeier A."/>
            <person name="Kalinowski J."/>
            <person name="Ruckert C."/>
        </authorList>
    </citation>
    <scope>NUCLEOTIDE SEQUENCE</scope>
    <source>
        <strain evidence="7">CGMCC 1.15448</strain>
    </source>
</reference>
<accession>A0A8J2UB78</accession>
<sequence>MKTRLLACLFLPVAVFGREEKPTKDSTMHHDASHKGHHKPAPEKVQIGVASYYANKFEGRKTYTDEIFTQQKLTAASNTLPMHTWVRVTNLHNHKSVIVRINDKMNPHNKRLIDLTQAAATRLGFAGQGLTRVRIDVLGKKRPPDAEDEVAVRQPGQD</sequence>
<dbReference type="Proteomes" id="UP000607559">
    <property type="component" value="Unassembled WGS sequence"/>
</dbReference>
<dbReference type="InterPro" id="IPR012997">
    <property type="entry name" value="RplA"/>
</dbReference>
<evidence type="ECO:0000256" key="1">
    <source>
        <dbReference type="ARBA" id="ARBA00023239"/>
    </source>
</evidence>
<dbReference type="NCBIfam" id="TIGR00413">
    <property type="entry name" value="rlpA"/>
    <property type="match status" value="1"/>
</dbReference>
<dbReference type="PANTHER" id="PTHR34183:SF1">
    <property type="entry name" value="ENDOLYTIC PEPTIDOGLYCAN TRANSGLYCOSYLASE RLPA"/>
    <property type="match status" value="1"/>
</dbReference>
<comment type="similarity">
    <text evidence="3 4">Belongs to the RlpA family.</text>
</comment>
<keyword evidence="2 3" id="KW-0961">Cell wall biogenesis/degradation</keyword>
<feature type="domain" description="RlpA-like protein double-psi beta-barrel" evidence="6">
    <location>
        <begin position="47"/>
        <end position="135"/>
    </location>
</feature>
<dbReference type="Pfam" id="PF03330">
    <property type="entry name" value="DPBB_1"/>
    <property type="match status" value="1"/>
</dbReference>
<dbReference type="InterPro" id="IPR036908">
    <property type="entry name" value="RlpA-like_sf"/>
</dbReference>
<comment type="caution">
    <text evidence="7">The sequence shown here is derived from an EMBL/GenBank/DDBJ whole genome shotgun (WGS) entry which is preliminary data.</text>
</comment>
<comment type="function">
    <text evidence="3">Lytic transglycosylase with a strong preference for naked glycan strands that lack stem peptides.</text>
</comment>
<evidence type="ECO:0000256" key="2">
    <source>
        <dbReference type="ARBA" id="ARBA00023316"/>
    </source>
</evidence>
<evidence type="ECO:0000256" key="3">
    <source>
        <dbReference type="HAMAP-Rule" id="MF_02071"/>
    </source>
</evidence>
<protein>
    <recommendedName>
        <fullName evidence="3">Probable endolytic peptidoglycan transglycosylase RlpA</fullName>
        <ecNumber evidence="3">4.2.2.-</ecNumber>
    </recommendedName>
</protein>
<dbReference type="GO" id="GO:0008932">
    <property type="term" value="F:lytic endotransglycosylase activity"/>
    <property type="evidence" value="ECO:0007669"/>
    <property type="project" value="UniProtKB-UniRule"/>
</dbReference>
<evidence type="ECO:0000256" key="4">
    <source>
        <dbReference type="RuleBase" id="RU003495"/>
    </source>
</evidence>
<dbReference type="AlphaFoldDB" id="A0A8J2UB78"/>